<keyword evidence="1" id="KW-1133">Transmembrane helix</keyword>
<accession>A0A067S9B2</accession>
<organism evidence="3 4">
    <name type="scientific">Galerina marginata (strain CBS 339.88)</name>
    <dbReference type="NCBI Taxonomy" id="685588"/>
    <lineage>
        <taxon>Eukaryota</taxon>
        <taxon>Fungi</taxon>
        <taxon>Dikarya</taxon>
        <taxon>Basidiomycota</taxon>
        <taxon>Agaricomycotina</taxon>
        <taxon>Agaricomycetes</taxon>
        <taxon>Agaricomycetidae</taxon>
        <taxon>Agaricales</taxon>
        <taxon>Agaricineae</taxon>
        <taxon>Strophariaceae</taxon>
        <taxon>Galerina</taxon>
    </lineage>
</organism>
<dbReference type="PANTHER" id="PTHR40465">
    <property type="entry name" value="CHROMOSOME 1, WHOLE GENOME SHOTGUN SEQUENCE"/>
    <property type="match status" value="1"/>
</dbReference>
<keyword evidence="1" id="KW-0472">Membrane</keyword>
<name>A0A067S9B2_GALM3</name>
<dbReference type="PANTHER" id="PTHR40465:SF1">
    <property type="entry name" value="DUF6534 DOMAIN-CONTAINING PROTEIN"/>
    <property type="match status" value="1"/>
</dbReference>
<evidence type="ECO:0000313" key="3">
    <source>
        <dbReference type="EMBL" id="KDR66537.1"/>
    </source>
</evidence>
<dbReference type="Proteomes" id="UP000027222">
    <property type="component" value="Unassembled WGS sequence"/>
</dbReference>
<dbReference type="STRING" id="685588.A0A067S9B2"/>
<feature type="transmembrane region" description="Helical" evidence="1">
    <location>
        <begin position="12"/>
        <end position="37"/>
    </location>
</feature>
<gene>
    <name evidence="3" type="ORF">GALMADRAFT_147772</name>
</gene>
<keyword evidence="1" id="KW-0812">Transmembrane</keyword>
<evidence type="ECO:0000259" key="2">
    <source>
        <dbReference type="Pfam" id="PF20152"/>
    </source>
</evidence>
<feature type="transmembrane region" description="Helical" evidence="1">
    <location>
        <begin position="122"/>
        <end position="142"/>
    </location>
</feature>
<protein>
    <recommendedName>
        <fullName evidence="2">DUF6534 domain-containing protein</fullName>
    </recommendedName>
</protein>
<dbReference type="EMBL" id="KL142422">
    <property type="protein sequence ID" value="KDR66537.1"/>
    <property type="molecule type" value="Genomic_DNA"/>
</dbReference>
<feature type="transmembrane region" description="Helical" evidence="1">
    <location>
        <begin position="162"/>
        <end position="180"/>
    </location>
</feature>
<dbReference type="OrthoDB" id="3265526at2759"/>
<reference evidence="4" key="1">
    <citation type="journal article" date="2014" name="Proc. Natl. Acad. Sci. U.S.A.">
        <title>Extensive sampling of basidiomycete genomes demonstrates inadequacy of the white-rot/brown-rot paradigm for wood decay fungi.</title>
        <authorList>
            <person name="Riley R."/>
            <person name="Salamov A.A."/>
            <person name="Brown D.W."/>
            <person name="Nagy L.G."/>
            <person name="Floudas D."/>
            <person name="Held B.W."/>
            <person name="Levasseur A."/>
            <person name="Lombard V."/>
            <person name="Morin E."/>
            <person name="Otillar R."/>
            <person name="Lindquist E.A."/>
            <person name="Sun H."/>
            <person name="LaButti K.M."/>
            <person name="Schmutz J."/>
            <person name="Jabbour D."/>
            <person name="Luo H."/>
            <person name="Baker S.E."/>
            <person name="Pisabarro A.G."/>
            <person name="Walton J.D."/>
            <person name="Blanchette R.A."/>
            <person name="Henrissat B."/>
            <person name="Martin F."/>
            <person name="Cullen D."/>
            <person name="Hibbett D.S."/>
            <person name="Grigoriev I.V."/>
        </authorList>
    </citation>
    <scope>NUCLEOTIDE SEQUENCE [LARGE SCALE GENOMIC DNA]</scope>
    <source>
        <strain evidence="4">CBS 339.88</strain>
    </source>
</reference>
<evidence type="ECO:0000256" key="1">
    <source>
        <dbReference type="SAM" id="Phobius"/>
    </source>
</evidence>
<proteinExistence type="predicted"/>
<keyword evidence="4" id="KW-1185">Reference proteome</keyword>
<dbReference type="InterPro" id="IPR045339">
    <property type="entry name" value="DUF6534"/>
</dbReference>
<dbReference type="Pfam" id="PF20152">
    <property type="entry name" value="DUF6534"/>
    <property type="match status" value="1"/>
</dbReference>
<dbReference type="AlphaFoldDB" id="A0A067S9B2"/>
<feature type="transmembrane region" description="Helical" evidence="1">
    <location>
        <begin position="201"/>
        <end position="227"/>
    </location>
</feature>
<feature type="transmembrane region" description="Helical" evidence="1">
    <location>
        <begin position="57"/>
        <end position="78"/>
    </location>
</feature>
<feature type="domain" description="DUF6534" evidence="2">
    <location>
        <begin position="169"/>
        <end position="252"/>
    </location>
</feature>
<dbReference type="HOGENOM" id="CLU_046025_2_0_1"/>
<evidence type="ECO:0000313" key="4">
    <source>
        <dbReference type="Proteomes" id="UP000027222"/>
    </source>
</evidence>
<sequence length="288" mass="31790">MLRYVDPFDTNLGAAIQGLYGPVVIGVLCSMILYGILVSQMYNYHVTYKSDLPIVRYLVLYLFVAESVHTAIAMFIIYQSLVLNFGKDSVTHDYPTTFPAGEYRSPRLAFLAWRIWRIQKSFWIPVLICILAVTSGAGGIWAGVDVAIFRVYADSKRAYPPGYLWLSSSAAADILITASLTTILSRRKTGIPSSDAVISRIIIYTVQTGLVTSIAAIADVVLLIALPHITLNFLFDVSLVKIYSISLISSLNVNSPSARKSLNRSWNNESSLLFNQDIEENESSDTGA</sequence>